<name>A0A1F8GXD4_9BACT</name>
<dbReference type="PANTHER" id="PTHR42887">
    <property type="entry name" value="OS12G0638800 PROTEIN"/>
    <property type="match status" value="1"/>
</dbReference>
<organism evidence="6 7">
    <name type="scientific">Candidatus Yanofskybacteria bacterium RIFCSPLOWO2_01_FULL_49_25</name>
    <dbReference type="NCBI Taxonomy" id="1802701"/>
    <lineage>
        <taxon>Bacteria</taxon>
        <taxon>Candidatus Yanofskyibacteriota</taxon>
    </lineage>
</organism>
<dbReference type="PRINTS" id="PR00368">
    <property type="entry name" value="FADPNR"/>
</dbReference>
<comment type="caution">
    <text evidence="6">The sequence shown here is derived from an EMBL/GenBank/DDBJ whole genome shotgun (WGS) entry which is preliminary data.</text>
</comment>
<dbReference type="InterPro" id="IPR023166">
    <property type="entry name" value="BaiN-like_dom_sf"/>
</dbReference>
<dbReference type="InterPro" id="IPR036188">
    <property type="entry name" value="FAD/NAD-bd_sf"/>
</dbReference>
<dbReference type="Gene3D" id="3.50.50.60">
    <property type="entry name" value="FAD/NAD(P)-binding domain"/>
    <property type="match status" value="1"/>
</dbReference>
<dbReference type="PANTHER" id="PTHR42887:SF2">
    <property type="entry name" value="OS12G0638800 PROTEIN"/>
    <property type="match status" value="1"/>
</dbReference>
<evidence type="ECO:0000313" key="6">
    <source>
        <dbReference type="EMBL" id="OGN29951.1"/>
    </source>
</evidence>
<sequence>MNISWDVIVIGGGPAGIMAAGRAAEKGRKVLLLEKNPTLGKKLLITGGGRCNVTNNKPEMRGMVVEYKGNDQFLFSAFSQFGVAEALEFFHTRGMPTKEENEGRIFPVSNKAKSVHDVLVQYMKEGGVKVQCGAAVSSILVNPKTKHFEISAGGGSAYGGKNGEKIIAKAVIVATGGLSRPETGSTGEGFAWLKKLGHTIIDNDFALVPIALKDAWAKKLGGVVLDGIKISVFQNEQKQSAQIGKLLFTHFGISGPTVLVMSKEIGELLQYGEVTIMLDLFPKLDHGALKVKLQELLVAQSNKKLKNVFGKLVPSALVAHLLELAKIDGETPNHSVSHDDRIALVALLKAVPLNVKGLLGADKAVISSGGVALEEVNFKTMQSRLVPNLYLVGDVLNIDRPTGGYSLQLCWTTGYVAGNSV</sequence>
<dbReference type="Pfam" id="PF22780">
    <property type="entry name" value="HI0933_like_1st"/>
    <property type="match status" value="1"/>
</dbReference>
<reference evidence="6 7" key="1">
    <citation type="journal article" date="2016" name="Nat. Commun.">
        <title>Thousands of microbial genomes shed light on interconnected biogeochemical processes in an aquifer system.</title>
        <authorList>
            <person name="Anantharaman K."/>
            <person name="Brown C.T."/>
            <person name="Hug L.A."/>
            <person name="Sharon I."/>
            <person name="Castelle C.J."/>
            <person name="Probst A.J."/>
            <person name="Thomas B.C."/>
            <person name="Singh A."/>
            <person name="Wilkins M.J."/>
            <person name="Karaoz U."/>
            <person name="Brodie E.L."/>
            <person name="Williams K.H."/>
            <person name="Hubbard S.S."/>
            <person name="Banfield J.F."/>
        </authorList>
    </citation>
    <scope>NUCLEOTIDE SEQUENCE [LARGE SCALE GENOMIC DNA]</scope>
</reference>
<accession>A0A1F8GXD4</accession>
<dbReference type="Gene3D" id="2.40.30.10">
    <property type="entry name" value="Translation factors"/>
    <property type="match status" value="1"/>
</dbReference>
<evidence type="ECO:0008006" key="8">
    <source>
        <dbReference type="Google" id="ProtNLM"/>
    </source>
</evidence>
<feature type="domain" description="RsdA/BaiN/AoA(So)-like Rossmann fold-like" evidence="4">
    <location>
        <begin position="6"/>
        <end position="419"/>
    </location>
</feature>
<evidence type="ECO:0000313" key="7">
    <source>
        <dbReference type="Proteomes" id="UP000179047"/>
    </source>
</evidence>
<comment type="cofactor">
    <cofactor evidence="1">
        <name>FAD</name>
        <dbReference type="ChEBI" id="CHEBI:57692"/>
    </cofactor>
</comment>
<evidence type="ECO:0000259" key="4">
    <source>
        <dbReference type="Pfam" id="PF03486"/>
    </source>
</evidence>
<dbReference type="SUPFAM" id="SSF51905">
    <property type="entry name" value="FAD/NAD(P)-binding domain"/>
    <property type="match status" value="1"/>
</dbReference>
<dbReference type="InterPro" id="IPR057661">
    <property type="entry name" value="RsdA/BaiN/AoA(So)_Rossmann"/>
</dbReference>
<dbReference type="AlphaFoldDB" id="A0A1F8GXD4"/>
<keyword evidence="2" id="KW-0285">Flavoprotein</keyword>
<dbReference type="Gene3D" id="1.10.8.260">
    <property type="entry name" value="HI0933 insert domain-like"/>
    <property type="match status" value="1"/>
</dbReference>
<dbReference type="SUPFAM" id="SSF160996">
    <property type="entry name" value="HI0933 insert domain-like"/>
    <property type="match status" value="1"/>
</dbReference>
<feature type="domain" description="RsdA/BaiN/AoA(So)-like insert" evidence="5">
    <location>
        <begin position="206"/>
        <end position="365"/>
    </location>
</feature>
<evidence type="ECO:0000256" key="1">
    <source>
        <dbReference type="ARBA" id="ARBA00001974"/>
    </source>
</evidence>
<dbReference type="STRING" id="1802701.A3A33_01350"/>
<dbReference type="Pfam" id="PF03486">
    <property type="entry name" value="HI0933_like"/>
    <property type="match status" value="1"/>
</dbReference>
<keyword evidence="3" id="KW-0274">FAD</keyword>
<evidence type="ECO:0000256" key="2">
    <source>
        <dbReference type="ARBA" id="ARBA00022630"/>
    </source>
</evidence>
<evidence type="ECO:0000259" key="5">
    <source>
        <dbReference type="Pfam" id="PF22780"/>
    </source>
</evidence>
<evidence type="ECO:0000256" key="3">
    <source>
        <dbReference type="ARBA" id="ARBA00022827"/>
    </source>
</evidence>
<dbReference type="InterPro" id="IPR004792">
    <property type="entry name" value="BaiN-like"/>
</dbReference>
<gene>
    <name evidence="6" type="ORF">A3A33_01350</name>
</gene>
<dbReference type="EMBL" id="MGKP01000001">
    <property type="protein sequence ID" value="OGN29951.1"/>
    <property type="molecule type" value="Genomic_DNA"/>
</dbReference>
<protein>
    <recommendedName>
        <fullName evidence="8">Flavoprotein</fullName>
    </recommendedName>
</protein>
<dbReference type="NCBIfam" id="TIGR00275">
    <property type="entry name" value="aminoacetone oxidase family FAD-binding enzyme"/>
    <property type="match status" value="1"/>
</dbReference>
<proteinExistence type="predicted"/>
<dbReference type="InterPro" id="IPR055178">
    <property type="entry name" value="RsdA/BaiN/AoA(So)-like_dom"/>
</dbReference>
<dbReference type="Proteomes" id="UP000179047">
    <property type="component" value="Unassembled WGS sequence"/>
</dbReference>